<sequence length="1902" mass="215744">MDYLGIRSKALSKLATFSLLQQQQEQGDQELSVSKLNGSSKINRESSISSGLNGDILKLSKTLSRNVSEIPITHKELEILFALSQTSPAIQNINQANELLELIIPYFLESPNQRFKSNISLQLSPSPWDYLTENLTTSIIKISDKFPELREKSIQTFINYLTKFQKKIGFNDQSDLKLSNYFSLIGFLKSLIKTESSITISLIEKIIELFNVEFLDNIEVIISKSLEEEYDYAYLLTYRSLNEEFNSLLFTKYIQELSHKILLNIASPTLLSIDDSSINSLVDYLVLNAAKFYDDERDFTTSIIVERLLSSSKIVNLLVGRALDQLNELDDGATYINLSTTNRISLAYQTKAFALEVIGAGLITNRLSSIEVSDIIQNSLNHLTEVLDIHLAPTIISLSSLLNFKENKSISGELIHSFPLIISKLSSNVDDDDDDHDNNNFINRISKFLALGMKPLTQDSIITTIYSLVNLLNNVNNDEPTHLTELKLKSARATAVSNGHLNNNRPTRSNTIHSLKATISYSSLDTVEQGVKKHVFKNAINSIVEIVSTYQDNSITDLSSSFLSQKIGRISSELDYYLFDGLTKLVPILDERQFTTLTTAFDILMSRGQPILSSQVIDARIKIAECLSKDINHPLYKIYLLELFNNAVTKGDVQTSEQHRSHGEISEVAKQISVFLKPLSILLPKNIPLTYDENDIELINSSRNFWFNLVVHGYNETSSLTATYQKELEIIALNSPALASEFPRLHTETSFELNTILRRGSSNHNVKDQKHMIGGFANTTSLELHTLSYPKLMFLSATLLLENLRANTGDCSTILQYFSDPSISKTNIEKFIGFISISIVQKFINLALKGNNPNFTADSVATQLTKILIACCHRNDDLQDAAFQCANLLLSRLPSGLCHHKSLFTLLDILSSLFDSIIDINRSKYEPKREFPLKRSNAKIAVSDSVKWRKQTLEKLHKKAREWCLLSLNKSSQDMKSLLQAYVSDLGLLQRIDNVEFGVSFAIELAGTILPTDLELSNIPSTTLEKPDSIAGFLSQYTWRAKNIADKANIVEARSLLKTKDIKLSSLKTKLHNDEIKIDEIEVLEVLDIIASILILKVNEEDRAGLVHELVSLPFKYFTSNIMKVATSIWLGIIKEREDDLSFLLLSEIAISWEISIKNKKGLFSKEFDLLDEGFLRMTYSPTDMKTVNYNAEFVSKILQTHLHVIKFFSSHFQGTLLQSKHLLKIFTEVVYIGLKGLKHGSTHPFARIIRNELIKFGLDVLQLHLKSNSSLSAKLIDVILDGVLSWFTRKSHYPFGSNYIKIEYDLKLLVKIFDHIKALSLSKESLVSKRELSLLFLKHEISQIFTWVKPLDLSEYKGDSGVKVDNKYIKLAFELNPILAFRLVEIYPKYSKVLNDLISADPSKVLKLLESVEYYLQNSKLIKYLVFAKPVSPTDSINLFQSSHFENPYVIQYNMRSLESHDVNLTFFYVPQIVQSLRNDKLGYVGRFIVETGKVNQLFAHQIIWNMLANRYQDEDSTIEDPVKTSIDFIMEKMIKSFSEKDLIFYKKEFKFFNEVTDISGKLKPYIKKTKAEKKLKIDEEMKKIEVVQNVYLPSNPDGVVVDINRTSGKPLQSHAKAPFMATFKVRKQETVAGEQLTIEKWQSAIFKVGDDCRQDVLALQLISIFKSIWNNSGLDLYVFPYRVTATAPGCGVIDVLPNSISRDMLGREAVNGLYEYFSSKFGNENSSEFELARHNFIKSLAGYSIISYLLQFKDRHNGNIMYDDQGHVLHIDFGFCFDIVPGGVKFEAVPFKLTKEMVKVMGGSSETESFKMFEELFIQGFLSVRPHCELIIGNVSTMLGSGLPCFKGEKTIKNLRNRFFLHKDDRECISALKGLIRSSYESIFTVGYDRFQKITNGIPY</sequence>
<keyword evidence="4" id="KW-0808">Transferase</keyword>
<dbReference type="InterPro" id="IPR016024">
    <property type="entry name" value="ARM-type_fold"/>
</dbReference>
<dbReference type="GO" id="GO:0046854">
    <property type="term" value="P:phosphatidylinositol phosphate biosynthetic process"/>
    <property type="evidence" value="ECO:0007669"/>
    <property type="project" value="InterPro"/>
</dbReference>
<evidence type="ECO:0000256" key="5">
    <source>
        <dbReference type="ARBA" id="ARBA00022741"/>
    </source>
</evidence>
<dbReference type="Gene3D" id="3.30.1010.10">
    <property type="entry name" value="Phosphatidylinositol 3-kinase Catalytic Subunit, Chain A, domain 4"/>
    <property type="match status" value="1"/>
</dbReference>
<dbReference type="InterPro" id="IPR042236">
    <property type="entry name" value="PI3K_accessory_sf"/>
</dbReference>
<dbReference type="InterPro" id="IPR001263">
    <property type="entry name" value="PI3K_accessory_dom"/>
</dbReference>
<dbReference type="InterPro" id="IPR015433">
    <property type="entry name" value="PI3/4_kinase"/>
</dbReference>
<dbReference type="Gene3D" id="1.25.40.70">
    <property type="entry name" value="Phosphatidylinositol 3-kinase, accessory domain (PIK)"/>
    <property type="match status" value="1"/>
</dbReference>
<dbReference type="SMART" id="SM00145">
    <property type="entry name" value="PI3Ka"/>
    <property type="match status" value="1"/>
</dbReference>
<gene>
    <name evidence="10" type="ORF">WICMUC_002122</name>
</gene>
<evidence type="ECO:0000256" key="1">
    <source>
        <dbReference type="ARBA" id="ARBA00001686"/>
    </source>
</evidence>
<dbReference type="PANTHER" id="PTHR10048">
    <property type="entry name" value="PHOSPHATIDYLINOSITOL KINASE"/>
    <property type="match status" value="1"/>
</dbReference>
<evidence type="ECO:0000256" key="3">
    <source>
        <dbReference type="ARBA" id="ARBA00012169"/>
    </source>
</evidence>
<proteinExistence type="inferred from homology"/>
<dbReference type="PROSITE" id="PS00916">
    <property type="entry name" value="PI3_4_KINASE_2"/>
    <property type="match status" value="1"/>
</dbReference>
<evidence type="ECO:0000259" key="9">
    <source>
        <dbReference type="PROSITE" id="PS51545"/>
    </source>
</evidence>
<dbReference type="InterPro" id="IPR000403">
    <property type="entry name" value="PI3/4_kinase_cat_dom"/>
</dbReference>
<dbReference type="PANTHER" id="PTHR10048:SF15">
    <property type="entry name" value="PHOSPHATIDYLINOSITOL 4-KINASE ALPHA"/>
    <property type="match status" value="1"/>
</dbReference>
<dbReference type="Pfam" id="PF00454">
    <property type="entry name" value="PI3_PI4_kinase"/>
    <property type="match status" value="1"/>
</dbReference>
<dbReference type="InterPro" id="IPR018936">
    <property type="entry name" value="PI3/4_kinase_CS"/>
</dbReference>
<dbReference type="FunFam" id="1.25.40.70:FF:000011">
    <property type="entry name" value="Phosphatidylinositol 4-kinase alpha"/>
    <property type="match status" value="1"/>
</dbReference>
<feature type="domain" description="PI3K/PI4K catalytic" evidence="8">
    <location>
        <begin position="1607"/>
        <end position="1886"/>
    </location>
</feature>
<protein>
    <recommendedName>
        <fullName evidence="3">1-phosphatidylinositol 4-kinase</fullName>
        <ecNumber evidence="3">2.7.1.67</ecNumber>
    </recommendedName>
</protein>
<keyword evidence="11" id="KW-1185">Reference proteome</keyword>
<dbReference type="FunFam" id="1.10.1070.11:FF:000012">
    <property type="entry name" value="Phosphatidylinositol 4-kinase alpha 1"/>
    <property type="match status" value="1"/>
</dbReference>
<name>A0A9P8PRI3_9ASCO</name>
<dbReference type="GO" id="GO:0048015">
    <property type="term" value="P:phosphatidylinositol-mediated signaling"/>
    <property type="evidence" value="ECO:0007669"/>
    <property type="project" value="TreeGrafter"/>
</dbReference>
<evidence type="ECO:0000313" key="10">
    <source>
        <dbReference type="EMBL" id="KAH3676245.1"/>
    </source>
</evidence>
<dbReference type="PROSITE" id="PS51545">
    <property type="entry name" value="PIK_HELICAL"/>
    <property type="match status" value="1"/>
</dbReference>
<dbReference type="GO" id="GO:0004430">
    <property type="term" value="F:1-phosphatidylinositol 4-kinase activity"/>
    <property type="evidence" value="ECO:0007669"/>
    <property type="project" value="UniProtKB-EC"/>
</dbReference>
<dbReference type="Pfam" id="PF00613">
    <property type="entry name" value="PI3Ka"/>
    <property type="match status" value="1"/>
</dbReference>
<keyword evidence="5" id="KW-0547">Nucleotide-binding</keyword>
<evidence type="ECO:0000313" key="11">
    <source>
        <dbReference type="Proteomes" id="UP000769528"/>
    </source>
</evidence>
<evidence type="ECO:0000256" key="4">
    <source>
        <dbReference type="ARBA" id="ARBA00022679"/>
    </source>
</evidence>
<dbReference type="GO" id="GO:0005737">
    <property type="term" value="C:cytoplasm"/>
    <property type="evidence" value="ECO:0007669"/>
    <property type="project" value="TreeGrafter"/>
</dbReference>
<dbReference type="PROSITE" id="PS50290">
    <property type="entry name" value="PI3_4_KINASE_3"/>
    <property type="match status" value="1"/>
</dbReference>
<evidence type="ECO:0000256" key="2">
    <source>
        <dbReference type="ARBA" id="ARBA00006209"/>
    </source>
</evidence>
<comment type="similarity">
    <text evidence="2">Belongs to the PI3/PI4-kinase family. Type III PI4K subfamily.</text>
</comment>
<comment type="catalytic activity">
    <reaction evidence="1">
        <text>a 1,2-diacyl-sn-glycero-3-phospho-(1D-myo-inositol) + ATP = a 1,2-diacyl-sn-glycero-3-phospho-(1D-myo-inositol 4-phosphate) + ADP + H(+)</text>
        <dbReference type="Rhea" id="RHEA:19877"/>
        <dbReference type="ChEBI" id="CHEBI:15378"/>
        <dbReference type="ChEBI" id="CHEBI:30616"/>
        <dbReference type="ChEBI" id="CHEBI:57880"/>
        <dbReference type="ChEBI" id="CHEBI:58178"/>
        <dbReference type="ChEBI" id="CHEBI:456216"/>
        <dbReference type="EC" id="2.7.1.67"/>
    </reaction>
</comment>
<dbReference type="Gene3D" id="1.10.1070.11">
    <property type="entry name" value="Phosphatidylinositol 3-/4-kinase, catalytic domain"/>
    <property type="match status" value="1"/>
</dbReference>
<keyword evidence="6" id="KW-0418">Kinase</keyword>
<evidence type="ECO:0000256" key="6">
    <source>
        <dbReference type="ARBA" id="ARBA00022777"/>
    </source>
</evidence>
<evidence type="ECO:0000256" key="7">
    <source>
        <dbReference type="ARBA" id="ARBA00022840"/>
    </source>
</evidence>
<dbReference type="InterPro" id="IPR036940">
    <property type="entry name" value="PI3/4_kinase_cat_sf"/>
</dbReference>
<dbReference type="CDD" id="cd05167">
    <property type="entry name" value="PI4Kc_III_alpha"/>
    <property type="match status" value="1"/>
</dbReference>
<dbReference type="EMBL" id="JAEUBF010000666">
    <property type="protein sequence ID" value="KAH3676245.1"/>
    <property type="molecule type" value="Genomic_DNA"/>
</dbReference>
<dbReference type="EC" id="2.7.1.67" evidence="3"/>
<evidence type="ECO:0000259" key="8">
    <source>
        <dbReference type="PROSITE" id="PS50290"/>
    </source>
</evidence>
<dbReference type="SUPFAM" id="SSF56112">
    <property type="entry name" value="Protein kinase-like (PK-like)"/>
    <property type="match status" value="1"/>
</dbReference>
<feature type="domain" description="PIK helical" evidence="9">
    <location>
        <begin position="1356"/>
        <end position="1534"/>
    </location>
</feature>
<organism evidence="10 11">
    <name type="scientific">Wickerhamomyces mucosus</name>
    <dbReference type="NCBI Taxonomy" id="1378264"/>
    <lineage>
        <taxon>Eukaryota</taxon>
        <taxon>Fungi</taxon>
        <taxon>Dikarya</taxon>
        <taxon>Ascomycota</taxon>
        <taxon>Saccharomycotina</taxon>
        <taxon>Saccharomycetes</taxon>
        <taxon>Phaffomycetales</taxon>
        <taxon>Wickerhamomycetaceae</taxon>
        <taxon>Wickerhamomyces</taxon>
    </lineage>
</organism>
<keyword evidence="7" id="KW-0067">ATP-binding</keyword>
<comment type="caution">
    <text evidence="10">The sequence shown here is derived from an EMBL/GenBank/DDBJ whole genome shotgun (WGS) entry which is preliminary data.</text>
</comment>
<dbReference type="GO" id="GO:0005524">
    <property type="term" value="F:ATP binding"/>
    <property type="evidence" value="ECO:0007669"/>
    <property type="project" value="UniProtKB-KW"/>
</dbReference>
<dbReference type="SMART" id="SM00146">
    <property type="entry name" value="PI3Kc"/>
    <property type="match status" value="1"/>
</dbReference>
<reference evidence="10" key="2">
    <citation type="submission" date="2021-01" db="EMBL/GenBank/DDBJ databases">
        <authorList>
            <person name="Schikora-Tamarit M.A."/>
        </authorList>
    </citation>
    <scope>NUCLEOTIDE SEQUENCE</scope>
    <source>
        <strain evidence="10">CBS6341</strain>
    </source>
</reference>
<dbReference type="SUPFAM" id="SSF48371">
    <property type="entry name" value="ARM repeat"/>
    <property type="match status" value="1"/>
</dbReference>
<reference evidence="10" key="1">
    <citation type="journal article" date="2021" name="Open Biol.">
        <title>Shared evolutionary footprints suggest mitochondrial oxidative damage underlies multiple complex I losses in fungi.</title>
        <authorList>
            <person name="Schikora-Tamarit M.A."/>
            <person name="Marcet-Houben M."/>
            <person name="Nosek J."/>
            <person name="Gabaldon T."/>
        </authorList>
    </citation>
    <scope>NUCLEOTIDE SEQUENCE</scope>
    <source>
        <strain evidence="10">CBS6341</strain>
    </source>
</reference>
<dbReference type="FunFam" id="3.30.1010.10:FF:000014">
    <property type="entry name" value="Phosphatidylinositol 4-kinase STT4"/>
    <property type="match status" value="1"/>
</dbReference>
<accession>A0A9P8PRI3</accession>
<dbReference type="PROSITE" id="PS00915">
    <property type="entry name" value="PI3_4_KINASE_1"/>
    <property type="match status" value="1"/>
</dbReference>
<dbReference type="Proteomes" id="UP000769528">
    <property type="component" value="Unassembled WGS sequence"/>
</dbReference>
<dbReference type="GO" id="GO:0005886">
    <property type="term" value="C:plasma membrane"/>
    <property type="evidence" value="ECO:0007669"/>
    <property type="project" value="TreeGrafter"/>
</dbReference>
<dbReference type="OrthoDB" id="10264149at2759"/>
<dbReference type="InterPro" id="IPR011009">
    <property type="entry name" value="Kinase-like_dom_sf"/>
</dbReference>